<keyword evidence="2" id="KW-1185">Reference proteome</keyword>
<dbReference type="RefSeq" id="WP_188753366.1">
    <property type="nucleotide sequence ID" value="NZ_BMIK01000022.1"/>
</dbReference>
<dbReference type="SUPFAM" id="SSF52540">
    <property type="entry name" value="P-loop containing nucleoside triphosphate hydrolases"/>
    <property type="match status" value="1"/>
</dbReference>
<dbReference type="EMBL" id="BMIK01000022">
    <property type="protein sequence ID" value="GGC44780.1"/>
    <property type="molecule type" value="Genomic_DNA"/>
</dbReference>
<comment type="caution">
    <text evidence="1">The sequence shown here is derived from an EMBL/GenBank/DDBJ whole genome shotgun (WGS) entry which is preliminary data.</text>
</comment>
<dbReference type="InterPro" id="IPR027417">
    <property type="entry name" value="P-loop_NTPase"/>
</dbReference>
<evidence type="ECO:0000313" key="2">
    <source>
        <dbReference type="Proteomes" id="UP000597338"/>
    </source>
</evidence>
<sequence length="505" mass="59132">MDTSNLWERLPLPSDRLATFKKDIAEGKVPELPFYIIGQLNLKKRVKERIEQIDSARMITNLIIAEYGNGKTNLLKYLELFYNKIYPDLGVSVQYSRADVERTDLVLFLLKIVQDKYLPDLIDGVKVIRETPDAIPDLVNNYQSNFREIQEYTLKLFLPEHTDEVITELLYLGTGRLYNKRYFDKFGLEQLKDFNRREILVLFLNLLSSQSKYIIFAIDEIEKIREKSKIRFNHFLTSYRELVDLLNQIKGHYLLVSFTDSIGSSEISTANDALYTRIKNDIVNIEPLKSKSDIIELIEYLNGLFETQKVAGDIYSGFIKKGATNNRVAIQEISKLLYEQDLDESFETQLENAKLTELFKQTETKLENDEAFKNLHRKFFDPFEYYIDSLGLDSGNLNKQDRIFVDLATEKVHYFIFNSYLEDFENERIRISNLLAEYPGFNTVVYAPEKLELTHSKLSISSDDDLEIVDVDPRRLFILFVIYRENYDYQPAISDIISSYTKRKL</sequence>
<dbReference type="Proteomes" id="UP000597338">
    <property type="component" value="Unassembled WGS sequence"/>
</dbReference>
<accession>A0ABQ1MUB6</accession>
<name>A0ABQ1MUB6_9SPHI</name>
<gene>
    <name evidence="1" type="ORF">GCM10011386_41310</name>
</gene>
<protein>
    <recommendedName>
        <fullName evidence="3">ATP-binding protein</fullName>
    </recommendedName>
</protein>
<evidence type="ECO:0008006" key="3">
    <source>
        <dbReference type="Google" id="ProtNLM"/>
    </source>
</evidence>
<reference evidence="2" key="1">
    <citation type="journal article" date="2019" name="Int. J. Syst. Evol. Microbiol.">
        <title>The Global Catalogue of Microorganisms (GCM) 10K type strain sequencing project: providing services to taxonomists for standard genome sequencing and annotation.</title>
        <authorList>
            <consortium name="The Broad Institute Genomics Platform"/>
            <consortium name="The Broad Institute Genome Sequencing Center for Infectious Disease"/>
            <person name="Wu L."/>
            <person name="Ma J."/>
        </authorList>
    </citation>
    <scope>NUCLEOTIDE SEQUENCE [LARGE SCALE GENOMIC DNA]</scope>
    <source>
        <strain evidence="2">CGMCC 1.15342</strain>
    </source>
</reference>
<proteinExistence type="predicted"/>
<organism evidence="1 2">
    <name type="scientific">Parapedobacter defluvii</name>
    <dbReference type="NCBI Taxonomy" id="2045106"/>
    <lineage>
        <taxon>Bacteria</taxon>
        <taxon>Pseudomonadati</taxon>
        <taxon>Bacteroidota</taxon>
        <taxon>Sphingobacteriia</taxon>
        <taxon>Sphingobacteriales</taxon>
        <taxon>Sphingobacteriaceae</taxon>
        <taxon>Parapedobacter</taxon>
    </lineage>
</organism>
<evidence type="ECO:0000313" key="1">
    <source>
        <dbReference type="EMBL" id="GGC44780.1"/>
    </source>
</evidence>